<dbReference type="STRING" id="1005928.SAMN04487859_103114"/>
<dbReference type="InterPro" id="IPR036909">
    <property type="entry name" value="Cyt_c-like_dom_sf"/>
</dbReference>
<dbReference type="EMBL" id="FOVP01000003">
    <property type="protein sequence ID" value="SFN47918.1"/>
    <property type="molecule type" value="Genomic_DNA"/>
</dbReference>
<dbReference type="FunFam" id="1.10.760.10:FF:000026">
    <property type="entry name" value="Cytochrome C, membrane-bound"/>
    <property type="match status" value="1"/>
</dbReference>
<dbReference type="GO" id="GO:0005886">
    <property type="term" value="C:plasma membrane"/>
    <property type="evidence" value="ECO:0007669"/>
    <property type="project" value="UniProtKB-SubCell"/>
</dbReference>
<keyword evidence="10" id="KW-0472">Membrane</keyword>
<feature type="domain" description="Cytochrome c" evidence="13">
    <location>
        <begin position="23"/>
        <end position="126"/>
    </location>
</feature>
<evidence type="ECO:0000256" key="8">
    <source>
        <dbReference type="ARBA" id="ARBA00022989"/>
    </source>
</evidence>
<evidence type="ECO:0000256" key="6">
    <source>
        <dbReference type="ARBA" id="ARBA00022723"/>
    </source>
</evidence>
<reference evidence="15" key="1">
    <citation type="submission" date="2016-10" db="EMBL/GenBank/DDBJ databases">
        <authorList>
            <person name="Varghese N."/>
            <person name="Submissions S."/>
        </authorList>
    </citation>
    <scope>NUCLEOTIDE SEQUENCE [LARGE SCALE GENOMIC DNA]</scope>
    <source>
        <strain evidence="15">DSM 28463</strain>
    </source>
</reference>
<protein>
    <submittedName>
        <fullName evidence="14">Cytochrome c</fullName>
    </submittedName>
</protein>
<dbReference type="InterPro" id="IPR009056">
    <property type="entry name" value="Cyt_c-like_dom"/>
</dbReference>
<organism evidence="14 15">
    <name type="scientific">Roseovarius lutimaris</name>
    <dbReference type="NCBI Taxonomy" id="1005928"/>
    <lineage>
        <taxon>Bacteria</taxon>
        <taxon>Pseudomonadati</taxon>
        <taxon>Pseudomonadota</taxon>
        <taxon>Alphaproteobacteria</taxon>
        <taxon>Rhodobacterales</taxon>
        <taxon>Roseobacteraceae</taxon>
        <taxon>Roseovarius</taxon>
    </lineage>
</organism>
<dbReference type="PROSITE" id="PS51007">
    <property type="entry name" value="CYTC"/>
    <property type="match status" value="1"/>
</dbReference>
<dbReference type="PRINTS" id="PR00604">
    <property type="entry name" value="CYTCHRMECIAB"/>
</dbReference>
<feature type="chain" id="PRO_5011756706" evidence="12">
    <location>
        <begin position="22"/>
        <end position="126"/>
    </location>
</feature>
<evidence type="ECO:0000256" key="9">
    <source>
        <dbReference type="ARBA" id="ARBA00023004"/>
    </source>
</evidence>
<evidence type="ECO:0000256" key="5">
    <source>
        <dbReference type="ARBA" id="ARBA00022692"/>
    </source>
</evidence>
<evidence type="ECO:0000256" key="2">
    <source>
        <dbReference type="ARBA" id="ARBA00022448"/>
    </source>
</evidence>
<sequence>MKINLMTAAAVALTLATPAFAEGDAEVGEKVFRKCKACHQVGEDAKNRVGPVLNGIVGQPAGAVEDFKYSKVMQERAAEGLVWTDEELSAFLASPKKYMKGTKMSFAGLRKDDDIEDVIAYLASFE</sequence>
<dbReference type="AlphaFoldDB" id="A0A1I4ZCI5"/>
<evidence type="ECO:0000256" key="4">
    <source>
        <dbReference type="ARBA" id="ARBA00022617"/>
    </source>
</evidence>
<keyword evidence="5" id="KW-0812">Transmembrane</keyword>
<keyword evidence="6 11" id="KW-0479">Metal-binding</keyword>
<gene>
    <name evidence="14" type="ORF">SAMN04487859_103114</name>
</gene>
<dbReference type="Proteomes" id="UP000198599">
    <property type="component" value="Unassembled WGS sequence"/>
</dbReference>
<dbReference type="PANTHER" id="PTHR11961">
    <property type="entry name" value="CYTOCHROME C"/>
    <property type="match status" value="1"/>
</dbReference>
<keyword evidence="15" id="KW-1185">Reference proteome</keyword>
<evidence type="ECO:0000256" key="1">
    <source>
        <dbReference type="ARBA" id="ARBA00004162"/>
    </source>
</evidence>
<dbReference type="SUPFAM" id="SSF46626">
    <property type="entry name" value="Cytochrome c"/>
    <property type="match status" value="1"/>
</dbReference>
<dbReference type="RefSeq" id="WP_092834359.1">
    <property type="nucleotide sequence ID" value="NZ_FOVP01000003.1"/>
</dbReference>
<feature type="signal peptide" evidence="12">
    <location>
        <begin position="1"/>
        <end position="21"/>
    </location>
</feature>
<evidence type="ECO:0000256" key="7">
    <source>
        <dbReference type="ARBA" id="ARBA00022982"/>
    </source>
</evidence>
<evidence type="ECO:0000313" key="15">
    <source>
        <dbReference type="Proteomes" id="UP000198599"/>
    </source>
</evidence>
<evidence type="ECO:0000259" key="13">
    <source>
        <dbReference type="PROSITE" id="PS51007"/>
    </source>
</evidence>
<dbReference type="GO" id="GO:0046872">
    <property type="term" value="F:metal ion binding"/>
    <property type="evidence" value="ECO:0007669"/>
    <property type="project" value="UniProtKB-KW"/>
</dbReference>
<keyword evidence="3" id="KW-1003">Cell membrane</keyword>
<keyword evidence="2" id="KW-0813">Transport</keyword>
<dbReference type="Pfam" id="PF00034">
    <property type="entry name" value="Cytochrom_C"/>
    <property type="match status" value="1"/>
</dbReference>
<evidence type="ECO:0000313" key="14">
    <source>
        <dbReference type="EMBL" id="SFN47918.1"/>
    </source>
</evidence>
<dbReference type="GO" id="GO:0020037">
    <property type="term" value="F:heme binding"/>
    <property type="evidence" value="ECO:0007669"/>
    <property type="project" value="InterPro"/>
</dbReference>
<keyword evidence="9 11" id="KW-0408">Iron</keyword>
<evidence type="ECO:0000256" key="11">
    <source>
        <dbReference type="PROSITE-ProRule" id="PRU00433"/>
    </source>
</evidence>
<evidence type="ECO:0000256" key="12">
    <source>
        <dbReference type="SAM" id="SignalP"/>
    </source>
</evidence>
<comment type="subcellular location">
    <subcellularLocation>
        <location evidence="1">Cell membrane</location>
        <topology evidence="1">Single-pass membrane protein</topology>
    </subcellularLocation>
</comment>
<accession>A0A1I4ZCI5</accession>
<dbReference type="OrthoDB" id="9805828at2"/>
<keyword evidence="8" id="KW-1133">Transmembrane helix</keyword>
<keyword evidence="12" id="KW-0732">Signal</keyword>
<dbReference type="GO" id="GO:0009055">
    <property type="term" value="F:electron transfer activity"/>
    <property type="evidence" value="ECO:0007669"/>
    <property type="project" value="InterPro"/>
</dbReference>
<evidence type="ECO:0000256" key="10">
    <source>
        <dbReference type="ARBA" id="ARBA00023136"/>
    </source>
</evidence>
<name>A0A1I4ZCI5_9RHOB</name>
<proteinExistence type="predicted"/>
<evidence type="ECO:0000256" key="3">
    <source>
        <dbReference type="ARBA" id="ARBA00022475"/>
    </source>
</evidence>
<keyword evidence="4 11" id="KW-0349">Heme</keyword>
<dbReference type="Gene3D" id="1.10.760.10">
    <property type="entry name" value="Cytochrome c-like domain"/>
    <property type="match status" value="1"/>
</dbReference>
<dbReference type="InterPro" id="IPR002327">
    <property type="entry name" value="Cyt_c_1A/1B"/>
</dbReference>
<keyword evidence="7" id="KW-0249">Electron transport</keyword>